<comment type="caution">
    <text evidence="1">The sequence shown here is derived from an EMBL/GenBank/DDBJ whole genome shotgun (WGS) entry which is preliminary data.</text>
</comment>
<protein>
    <recommendedName>
        <fullName evidence="3">DUF4307 domain-containing protein</fullName>
    </recommendedName>
</protein>
<dbReference type="Pfam" id="PF14155">
    <property type="entry name" value="DUF4307"/>
    <property type="match status" value="1"/>
</dbReference>
<organism evidence="1 2">
    <name type="scientific">Mobilicoccus caccae</name>
    <dbReference type="NCBI Taxonomy" id="1859295"/>
    <lineage>
        <taxon>Bacteria</taxon>
        <taxon>Bacillati</taxon>
        <taxon>Actinomycetota</taxon>
        <taxon>Actinomycetes</taxon>
        <taxon>Micrococcales</taxon>
        <taxon>Dermatophilaceae</taxon>
        <taxon>Mobilicoccus</taxon>
    </lineage>
</organism>
<name>A0ABQ6ITG6_9MICO</name>
<evidence type="ECO:0008006" key="3">
    <source>
        <dbReference type="Google" id="ProtNLM"/>
    </source>
</evidence>
<proteinExistence type="predicted"/>
<keyword evidence="2" id="KW-1185">Reference proteome</keyword>
<dbReference type="InterPro" id="IPR025443">
    <property type="entry name" value="DUF4307"/>
</dbReference>
<dbReference type="Proteomes" id="UP001157126">
    <property type="component" value="Unassembled WGS sequence"/>
</dbReference>
<reference evidence="2" key="1">
    <citation type="journal article" date="2019" name="Int. J. Syst. Evol. Microbiol.">
        <title>The Global Catalogue of Microorganisms (GCM) 10K type strain sequencing project: providing services to taxonomists for standard genome sequencing and annotation.</title>
        <authorList>
            <consortium name="The Broad Institute Genomics Platform"/>
            <consortium name="The Broad Institute Genome Sequencing Center for Infectious Disease"/>
            <person name="Wu L."/>
            <person name="Ma J."/>
        </authorList>
    </citation>
    <scope>NUCLEOTIDE SEQUENCE [LARGE SCALE GENOMIC DNA]</scope>
    <source>
        <strain evidence="2">NBRC 113072</strain>
    </source>
</reference>
<evidence type="ECO:0000313" key="1">
    <source>
        <dbReference type="EMBL" id="GMA40665.1"/>
    </source>
</evidence>
<evidence type="ECO:0000313" key="2">
    <source>
        <dbReference type="Proteomes" id="UP001157126"/>
    </source>
</evidence>
<gene>
    <name evidence="1" type="ORF">GCM10025883_27100</name>
</gene>
<sequence length="92" mass="9925">MVGVAATVGKPMWGNLAFDVRDDRHVEVTYQLTRPTDATVECIVVAKEMNHGTVGTVTDTIPPGPEASIVRTVEVRTTSRAVMGEVSRCRAL</sequence>
<dbReference type="EMBL" id="BSUO01000001">
    <property type="protein sequence ID" value="GMA40665.1"/>
    <property type="molecule type" value="Genomic_DNA"/>
</dbReference>
<accession>A0ABQ6ITG6</accession>